<reference evidence="13 14" key="1">
    <citation type="journal article" date="2015" name="Stand. Genomic Sci.">
        <title>Genomic Encyclopedia of Bacterial and Archaeal Type Strains, Phase III: the genomes of soil and plant-associated and newly described type strains.</title>
        <authorList>
            <person name="Whitman W.B."/>
            <person name="Woyke T."/>
            <person name="Klenk H.P."/>
            <person name="Zhou Y."/>
            <person name="Lilburn T.G."/>
            <person name="Beck B.J."/>
            <person name="De Vos P."/>
            <person name="Vandamme P."/>
            <person name="Eisen J.A."/>
            <person name="Garrity G."/>
            <person name="Hugenholtz P."/>
            <person name="Kyrpides N.C."/>
        </authorList>
    </citation>
    <scope>NUCLEOTIDE SEQUENCE [LARGE SCALE GENOMIC DNA]</scope>
    <source>
        <strain evidence="13 14">CGMCC 1.10685</strain>
    </source>
</reference>
<dbReference type="GO" id="GO:0003723">
    <property type="term" value="F:RNA binding"/>
    <property type="evidence" value="ECO:0007669"/>
    <property type="project" value="UniProtKB-KW"/>
</dbReference>
<evidence type="ECO:0000256" key="9">
    <source>
        <dbReference type="ARBA" id="ARBA00043147"/>
    </source>
</evidence>
<evidence type="ECO:0000256" key="8">
    <source>
        <dbReference type="ARBA" id="ARBA00042890"/>
    </source>
</evidence>
<dbReference type="GO" id="GO:0160138">
    <property type="term" value="F:23S rRNA pseudouridine(2604) synthase activity"/>
    <property type="evidence" value="ECO:0007669"/>
    <property type="project" value="UniProtKB-EC"/>
</dbReference>
<comment type="catalytic activity">
    <reaction evidence="1">
        <text>uridine(35) in tRNA(Tyr) = pseudouridine(35) in tRNA(Tyr)</text>
        <dbReference type="Rhea" id="RHEA:60556"/>
        <dbReference type="Rhea" id="RHEA-COMP:15607"/>
        <dbReference type="Rhea" id="RHEA-COMP:15608"/>
        <dbReference type="ChEBI" id="CHEBI:65314"/>
        <dbReference type="ChEBI" id="CHEBI:65315"/>
    </reaction>
</comment>
<accession>A0A562PEX0</accession>
<dbReference type="GO" id="GO:0001522">
    <property type="term" value="P:pseudouridine synthesis"/>
    <property type="evidence" value="ECO:0007669"/>
    <property type="project" value="InterPro"/>
</dbReference>
<evidence type="ECO:0000259" key="11">
    <source>
        <dbReference type="SMART" id="SM00363"/>
    </source>
</evidence>
<evidence type="ECO:0000256" key="1">
    <source>
        <dbReference type="ARBA" id="ARBA00036390"/>
    </source>
</evidence>
<dbReference type="InterPro" id="IPR050343">
    <property type="entry name" value="RsuA_PseudoU_synthase"/>
</dbReference>
<dbReference type="EMBL" id="CP046904">
    <property type="protein sequence ID" value="QGZ38887.1"/>
    <property type="molecule type" value="Genomic_DNA"/>
</dbReference>
<evidence type="ECO:0000256" key="6">
    <source>
        <dbReference type="ARBA" id="ARBA00041697"/>
    </source>
</evidence>
<evidence type="ECO:0000256" key="2">
    <source>
        <dbReference type="ARBA" id="ARBA00036535"/>
    </source>
</evidence>
<dbReference type="Pfam" id="PF01479">
    <property type="entry name" value="S4"/>
    <property type="match status" value="1"/>
</dbReference>
<protein>
    <recommendedName>
        <fullName evidence="4">Dual-specificity RNA pseudouridine synthase RluF</fullName>
        <ecNumber evidence="3">5.4.99.21</ecNumber>
    </recommendedName>
    <alternativeName>
        <fullName evidence="6">23S rRNA pseudouridine(2604) synthase</fullName>
    </alternativeName>
    <alternativeName>
        <fullName evidence="8">Ribosomal large subunit pseudouridine synthase F</fullName>
    </alternativeName>
    <alternativeName>
        <fullName evidence="7">rRNA pseudouridylate synthase F</fullName>
    </alternativeName>
    <alternativeName>
        <fullName evidence="9">rRNA-uridine isomerase F</fullName>
    </alternativeName>
    <alternativeName>
        <fullName evidence="5">tRNA(Tyr) pseudouridine(35) synthase</fullName>
    </alternativeName>
</protein>
<dbReference type="PANTHER" id="PTHR47683:SF2">
    <property type="entry name" value="RNA-BINDING S4 DOMAIN-CONTAINING PROTEIN"/>
    <property type="match status" value="1"/>
</dbReference>
<feature type="domain" description="RNA-binding S4" evidence="11">
    <location>
        <begin position="6"/>
        <end position="69"/>
    </location>
</feature>
<keyword evidence="10" id="KW-0694">RNA-binding</keyword>
<evidence type="ECO:0000256" key="4">
    <source>
        <dbReference type="ARBA" id="ARBA00039989"/>
    </source>
</evidence>
<gene>
    <name evidence="12" type="ORF">GO485_07375</name>
    <name evidence="13" type="ORF">IP92_05292</name>
</gene>
<dbReference type="OrthoDB" id="9807213at2"/>
<evidence type="ECO:0000313" key="12">
    <source>
        <dbReference type="EMBL" id="QGZ38887.1"/>
    </source>
</evidence>
<organism evidence="13 14">
    <name type="scientific">Pseudoduganella flava</name>
    <dbReference type="NCBI Taxonomy" id="871742"/>
    <lineage>
        <taxon>Bacteria</taxon>
        <taxon>Pseudomonadati</taxon>
        <taxon>Pseudomonadota</taxon>
        <taxon>Betaproteobacteria</taxon>
        <taxon>Burkholderiales</taxon>
        <taxon>Oxalobacteraceae</taxon>
        <taxon>Telluria group</taxon>
        <taxon>Pseudoduganella</taxon>
    </lineage>
</organism>
<dbReference type="SUPFAM" id="SSF55174">
    <property type="entry name" value="Alpha-L RNA-binding motif"/>
    <property type="match status" value="1"/>
</dbReference>
<evidence type="ECO:0000256" key="7">
    <source>
        <dbReference type="ARBA" id="ARBA00042843"/>
    </source>
</evidence>
<dbReference type="InterPro" id="IPR036986">
    <property type="entry name" value="S4_RNA-bd_sf"/>
</dbReference>
<dbReference type="PROSITE" id="PS50889">
    <property type="entry name" value="S4"/>
    <property type="match status" value="1"/>
</dbReference>
<dbReference type="AlphaFoldDB" id="A0A562PEX0"/>
<dbReference type="EMBL" id="VLKW01000013">
    <property type="protein sequence ID" value="TWI42958.1"/>
    <property type="molecule type" value="Genomic_DNA"/>
</dbReference>
<dbReference type="Proteomes" id="UP000315112">
    <property type="component" value="Unassembled WGS sequence"/>
</dbReference>
<evidence type="ECO:0000256" key="5">
    <source>
        <dbReference type="ARBA" id="ARBA00041420"/>
    </source>
</evidence>
<evidence type="ECO:0000256" key="3">
    <source>
        <dbReference type="ARBA" id="ARBA00038922"/>
    </source>
</evidence>
<comment type="catalytic activity">
    <reaction evidence="2">
        <text>uridine(2604) in 23S rRNA = pseudouridine(2604) in 23S rRNA</text>
        <dbReference type="Rhea" id="RHEA:38875"/>
        <dbReference type="Rhea" id="RHEA-COMP:10093"/>
        <dbReference type="Rhea" id="RHEA-COMP:10094"/>
        <dbReference type="ChEBI" id="CHEBI:65314"/>
        <dbReference type="ChEBI" id="CHEBI:65315"/>
        <dbReference type="EC" id="5.4.99.21"/>
    </reaction>
</comment>
<dbReference type="RefSeq" id="WP_145880958.1">
    <property type="nucleotide sequence ID" value="NZ_CP046904.1"/>
</dbReference>
<evidence type="ECO:0000256" key="10">
    <source>
        <dbReference type="PROSITE-ProRule" id="PRU00182"/>
    </source>
</evidence>
<evidence type="ECO:0000313" key="15">
    <source>
        <dbReference type="Proteomes" id="UP000437862"/>
    </source>
</evidence>
<dbReference type="Proteomes" id="UP000437862">
    <property type="component" value="Chromosome"/>
</dbReference>
<evidence type="ECO:0000313" key="14">
    <source>
        <dbReference type="Proteomes" id="UP000315112"/>
    </source>
</evidence>
<reference evidence="13" key="2">
    <citation type="submission" date="2019-07" db="EMBL/GenBank/DDBJ databases">
        <authorList>
            <person name="Whitman W."/>
            <person name="Huntemann M."/>
            <person name="Clum A."/>
            <person name="Pillay M."/>
            <person name="Palaniappan K."/>
            <person name="Varghese N."/>
            <person name="Mikhailova N."/>
            <person name="Stamatis D."/>
            <person name="Reddy T."/>
            <person name="Daum C."/>
            <person name="Shapiro N."/>
            <person name="Ivanova N."/>
            <person name="Kyrpides N."/>
            <person name="Woyke T."/>
        </authorList>
    </citation>
    <scope>NUCLEOTIDE SEQUENCE</scope>
    <source>
        <strain evidence="13">CGMCC 1.10685</strain>
    </source>
</reference>
<dbReference type="EC" id="5.4.99.21" evidence="3"/>
<sequence>MTDDAIRLAKRVAELKACSRREAELYIEGGYVLVDDVVVEDQGARVATGQTVTLADDATLLDIVPVTLLLNKPAGVDALSCLTAENRSAQAGKERFLKRHVTKLQAMLPLHDAASGLFVFTQDFRVARKLVDEAAKIEQELIADITGTIAEDGLKRLNNGWAKVSWQNEGRLRFAIKNVKPGQIERMCADVGLTVTALKRLRIGRISMGALPVGQWRYLQGYERF</sequence>
<dbReference type="InterPro" id="IPR020103">
    <property type="entry name" value="PsdUridine_synth_cat_dom_sf"/>
</dbReference>
<evidence type="ECO:0000313" key="13">
    <source>
        <dbReference type="EMBL" id="TWI42958.1"/>
    </source>
</evidence>
<dbReference type="SUPFAM" id="SSF55120">
    <property type="entry name" value="Pseudouridine synthase"/>
    <property type="match status" value="1"/>
</dbReference>
<dbReference type="Gene3D" id="3.30.2350.10">
    <property type="entry name" value="Pseudouridine synthase"/>
    <property type="match status" value="1"/>
</dbReference>
<dbReference type="PANTHER" id="PTHR47683">
    <property type="entry name" value="PSEUDOURIDINE SYNTHASE FAMILY PROTEIN-RELATED"/>
    <property type="match status" value="1"/>
</dbReference>
<proteinExistence type="predicted"/>
<reference evidence="12 15" key="3">
    <citation type="submission" date="2019-12" db="EMBL/GenBank/DDBJ databases">
        <title>Draft Genome Sequences of Six Type Strains of the Genus Massilia.</title>
        <authorList>
            <person name="Miess H."/>
            <person name="Frediansyah A."/>
            <person name="Goeker M."/>
            <person name="Gross H."/>
        </authorList>
    </citation>
    <scope>NUCLEOTIDE SEQUENCE [LARGE SCALE GENOMIC DNA]</scope>
    <source>
        <strain evidence="12 15">DSM 26639</strain>
    </source>
</reference>
<dbReference type="InterPro" id="IPR002942">
    <property type="entry name" value="S4_RNA-bd"/>
</dbReference>
<dbReference type="Gene3D" id="3.10.290.10">
    <property type="entry name" value="RNA-binding S4 domain"/>
    <property type="match status" value="1"/>
</dbReference>
<dbReference type="GO" id="GO:0006396">
    <property type="term" value="P:RNA processing"/>
    <property type="evidence" value="ECO:0007669"/>
    <property type="project" value="UniProtKB-ARBA"/>
</dbReference>
<dbReference type="SMART" id="SM00363">
    <property type="entry name" value="S4"/>
    <property type="match status" value="1"/>
</dbReference>
<name>A0A562PEX0_9BURK</name>
<keyword evidence="15" id="KW-1185">Reference proteome</keyword>